<dbReference type="EMBL" id="JAPWIJ010000005">
    <property type="protein sequence ID" value="MCZ4519333.1"/>
    <property type="molecule type" value="Genomic_DNA"/>
</dbReference>
<accession>A0ABT4MET4</accession>
<reference evidence="2" key="1">
    <citation type="submission" date="2022-12" db="EMBL/GenBank/DDBJ databases">
        <authorList>
            <person name="Krivoruchko A.V."/>
            <person name="Elkin A."/>
        </authorList>
    </citation>
    <scope>NUCLEOTIDE SEQUENCE</scope>
    <source>
        <strain evidence="2">IEGM 1391</strain>
    </source>
</reference>
<sequence length="133" mass="14349">MQDSQRRQINSPSVAAPRGHFSHAVIAHDTIYVSGLLPFDEQGVVIAPGDVRAQTQRIFEILERILNEAGATLADTVQLTTYVTDIEQRAPVNDVRKQLFGLCRPASTLVEVSALAAAGAVIEIDAVAVRSRS</sequence>
<dbReference type="Pfam" id="PF01042">
    <property type="entry name" value="Ribonuc_L-PSP"/>
    <property type="match status" value="1"/>
</dbReference>
<comment type="similarity">
    <text evidence="1">Belongs to the RutC family.</text>
</comment>
<dbReference type="PANTHER" id="PTHR11803:SF58">
    <property type="entry name" value="PROTEIN HMF1-RELATED"/>
    <property type="match status" value="1"/>
</dbReference>
<proteinExistence type="inferred from homology"/>
<dbReference type="SUPFAM" id="SSF55298">
    <property type="entry name" value="YjgF-like"/>
    <property type="match status" value="1"/>
</dbReference>
<dbReference type="PANTHER" id="PTHR11803">
    <property type="entry name" value="2-IMINOBUTANOATE/2-IMINOPROPANOATE DEAMINASE RIDA"/>
    <property type="match status" value="1"/>
</dbReference>
<dbReference type="Proteomes" id="UP001081071">
    <property type="component" value="Unassembled WGS sequence"/>
</dbReference>
<dbReference type="InterPro" id="IPR035959">
    <property type="entry name" value="RutC-like_sf"/>
</dbReference>
<keyword evidence="3" id="KW-1185">Reference proteome</keyword>
<dbReference type="CDD" id="cd00448">
    <property type="entry name" value="YjgF_YER057c_UK114_family"/>
    <property type="match status" value="1"/>
</dbReference>
<comment type="caution">
    <text evidence="2">The sequence shown here is derived from an EMBL/GenBank/DDBJ whole genome shotgun (WGS) entry which is preliminary data.</text>
</comment>
<gene>
    <name evidence="2" type="ORF">O4220_12475</name>
</gene>
<dbReference type="InterPro" id="IPR006175">
    <property type="entry name" value="YjgF/YER057c/UK114"/>
</dbReference>
<dbReference type="RefSeq" id="WP_269604647.1">
    <property type="nucleotide sequence ID" value="NZ_JAPWIJ010000005.1"/>
</dbReference>
<dbReference type="Gene3D" id="3.30.1330.40">
    <property type="entry name" value="RutC-like"/>
    <property type="match status" value="1"/>
</dbReference>
<name>A0ABT4MET4_9NOCA</name>
<evidence type="ECO:0000313" key="2">
    <source>
        <dbReference type="EMBL" id="MCZ4519333.1"/>
    </source>
</evidence>
<organism evidence="2 3">
    <name type="scientific">Rhodococcus ruber</name>
    <dbReference type="NCBI Taxonomy" id="1830"/>
    <lineage>
        <taxon>Bacteria</taxon>
        <taxon>Bacillati</taxon>
        <taxon>Actinomycetota</taxon>
        <taxon>Actinomycetes</taxon>
        <taxon>Mycobacteriales</taxon>
        <taxon>Nocardiaceae</taxon>
        <taxon>Rhodococcus</taxon>
    </lineage>
</organism>
<evidence type="ECO:0000256" key="1">
    <source>
        <dbReference type="ARBA" id="ARBA00010552"/>
    </source>
</evidence>
<protein>
    <submittedName>
        <fullName evidence="2">RidA family protein</fullName>
    </submittedName>
</protein>
<evidence type="ECO:0000313" key="3">
    <source>
        <dbReference type="Proteomes" id="UP001081071"/>
    </source>
</evidence>